<accession>A0ACB8CMM9</accession>
<name>A0ACB8CMM9_DERSI</name>
<dbReference type="EMBL" id="CM023475">
    <property type="protein sequence ID" value="KAH7946228.1"/>
    <property type="molecule type" value="Genomic_DNA"/>
</dbReference>
<evidence type="ECO:0000313" key="1">
    <source>
        <dbReference type="EMBL" id="KAH7946228.1"/>
    </source>
</evidence>
<protein>
    <submittedName>
        <fullName evidence="1">Uncharacterized protein</fullName>
    </submittedName>
</protein>
<organism evidence="1 2">
    <name type="scientific">Dermacentor silvarum</name>
    <name type="common">Tick</name>
    <dbReference type="NCBI Taxonomy" id="543639"/>
    <lineage>
        <taxon>Eukaryota</taxon>
        <taxon>Metazoa</taxon>
        <taxon>Ecdysozoa</taxon>
        <taxon>Arthropoda</taxon>
        <taxon>Chelicerata</taxon>
        <taxon>Arachnida</taxon>
        <taxon>Acari</taxon>
        <taxon>Parasitiformes</taxon>
        <taxon>Ixodida</taxon>
        <taxon>Ixodoidea</taxon>
        <taxon>Ixodidae</taxon>
        <taxon>Rhipicephalinae</taxon>
        <taxon>Dermacentor</taxon>
    </lineage>
</organism>
<evidence type="ECO:0000313" key="2">
    <source>
        <dbReference type="Proteomes" id="UP000821865"/>
    </source>
</evidence>
<sequence length="773" mass="85836">MLFLRVVVFVASVMANSDDERLNMFVRRFEPVYYDPELVHRNHVRAKRSIEGGGSGHVRVQIRSNKRSLNLHLSADASVFHEDLVVESSTEGIINVDTSHIYKGYVIGQPRSRVFGSLHRGVFEGSIETGSGDSLYVERARRFFNDSRPYHSVLYSSADVEFPTVGEGGRGRWCGLHGSTEHWMRDMLRRFHGERIVGGRRDATEKTEREKLDDSDDERETLKGTRSKWRRPARRRAGSRSRRVCNLEIVVDNTLTDSVLEETSNLALSREIIASIIAHIVHKVNAIYGDTNFGGIEDINFVVQHIMISEPGDCVGYKTKHDPLCSTSLDPPHLLYLVSVTRHDDYCLSYRLNYRDFSDGTLGLAWIASDELGSGGICERYRTSVELDPASGDYVQVKMSLNTGITTLINHRQYVGLSVGALTLAHEIGHSFGSPHDKGRICDPVGPEGKFLMYESATKGDRPNNDRFSPCSIGNISAILLPFFKGELPREICFQRPSGPVCGNQIVEGDEQCDCGLNEAECTDKCCYARHAENKSLACRLKPFARCSPTAGACCNASCQFVPRGKLCSEKTDCTEVAKCPKAPAKPNMTACNKNTQVCLSGQCMGSICQKYGLQECFRNAKGLSIDEQCLLTCQAPGSPKCKVACAFPEMASHCGAKLQPGSPCNDMRGYCDVFHKCRLVEPRGFLTRLGAFFFGGKSVNTLYEFLAHHPFVSCLVVLGSSWFMLLIFRCFALHTPSNNPLKKPPFKLKDTMRHPIETLVSVSAKRVNAGVD</sequence>
<proteinExistence type="predicted"/>
<reference evidence="1" key="1">
    <citation type="submission" date="2020-05" db="EMBL/GenBank/DDBJ databases">
        <title>Large-scale comparative analyses of tick genomes elucidate their genetic diversity and vector capacities.</title>
        <authorList>
            <person name="Jia N."/>
            <person name="Wang J."/>
            <person name="Shi W."/>
            <person name="Du L."/>
            <person name="Sun Y."/>
            <person name="Zhan W."/>
            <person name="Jiang J."/>
            <person name="Wang Q."/>
            <person name="Zhang B."/>
            <person name="Ji P."/>
            <person name="Sakyi L.B."/>
            <person name="Cui X."/>
            <person name="Yuan T."/>
            <person name="Jiang B."/>
            <person name="Yang W."/>
            <person name="Lam T.T.-Y."/>
            <person name="Chang Q."/>
            <person name="Ding S."/>
            <person name="Wang X."/>
            <person name="Zhu J."/>
            <person name="Ruan X."/>
            <person name="Zhao L."/>
            <person name="Wei J."/>
            <person name="Que T."/>
            <person name="Du C."/>
            <person name="Cheng J."/>
            <person name="Dai P."/>
            <person name="Han X."/>
            <person name="Huang E."/>
            <person name="Gao Y."/>
            <person name="Liu J."/>
            <person name="Shao H."/>
            <person name="Ye R."/>
            <person name="Li L."/>
            <person name="Wei W."/>
            <person name="Wang X."/>
            <person name="Wang C."/>
            <person name="Yang T."/>
            <person name="Huo Q."/>
            <person name="Li W."/>
            <person name="Guo W."/>
            <person name="Chen H."/>
            <person name="Zhou L."/>
            <person name="Ni X."/>
            <person name="Tian J."/>
            <person name="Zhou Y."/>
            <person name="Sheng Y."/>
            <person name="Liu T."/>
            <person name="Pan Y."/>
            <person name="Xia L."/>
            <person name="Li J."/>
            <person name="Zhao F."/>
            <person name="Cao W."/>
        </authorList>
    </citation>
    <scope>NUCLEOTIDE SEQUENCE</scope>
    <source>
        <strain evidence="1">Dsil-2018</strain>
    </source>
</reference>
<dbReference type="Proteomes" id="UP000821865">
    <property type="component" value="Chromosome 6"/>
</dbReference>
<keyword evidence="2" id="KW-1185">Reference proteome</keyword>
<gene>
    <name evidence="1" type="ORF">HPB49_021612</name>
</gene>
<comment type="caution">
    <text evidence="1">The sequence shown here is derived from an EMBL/GenBank/DDBJ whole genome shotgun (WGS) entry which is preliminary data.</text>
</comment>